<dbReference type="PROSITE" id="PS00622">
    <property type="entry name" value="HTH_LUXR_1"/>
    <property type="match status" value="1"/>
</dbReference>
<evidence type="ECO:0000259" key="4">
    <source>
        <dbReference type="PROSITE" id="PS50043"/>
    </source>
</evidence>
<dbReference type="Gene3D" id="1.10.10.10">
    <property type="entry name" value="Winged helix-like DNA-binding domain superfamily/Winged helix DNA-binding domain"/>
    <property type="match status" value="1"/>
</dbReference>
<dbReference type="Pfam" id="PF00196">
    <property type="entry name" value="GerE"/>
    <property type="match status" value="1"/>
</dbReference>
<organism evidence="5 6">
    <name type="scientific">Lentzea indica</name>
    <dbReference type="NCBI Taxonomy" id="2604800"/>
    <lineage>
        <taxon>Bacteria</taxon>
        <taxon>Bacillati</taxon>
        <taxon>Actinomycetota</taxon>
        <taxon>Actinomycetes</taxon>
        <taxon>Pseudonocardiales</taxon>
        <taxon>Pseudonocardiaceae</taxon>
        <taxon>Lentzea</taxon>
    </lineage>
</organism>
<dbReference type="SMART" id="SM00421">
    <property type="entry name" value="HTH_LUXR"/>
    <property type="match status" value="1"/>
</dbReference>
<evidence type="ECO:0000256" key="1">
    <source>
        <dbReference type="ARBA" id="ARBA00023015"/>
    </source>
</evidence>
<evidence type="ECO:0000256" key="3">
    <source>
        <dbReference type="ARBA" id="ARBA00023163"/>
    </source>
</evidence>
<proteinExistence type="predicted"/>
<dbReference type="EMBL" id="VSRL01000439">
    <property type="protein sequence ID" value="NKE63846.1"/>
    <property type="molecule type" value="Genomic_DNA"/>
</dbReference>
<reference evidence="5 6" key="1">
    <citation type="submission" date="2019-08" db="EMBL/GenBank/DDBJ databases">
        <title>Lentzea from Indian Himalayas.</title>
        <authorList>
            <person name="Mandal S."/>
            <person name="Mallick Gupta A."/>
            <person name="Maiti P.K."/>
            <person name="Sarkar J."/>
            <person name="Mandal S."/>
        </authorList>
    </citation>
    <scope>NUCLEOTIDE SEQUENCE [LARGE SCALE GENOMIC DNA]</scope>
    <source>
        <strain evidence="5 6">PSKA42</strain>
    </source>
</reference>
<gene>
    <name evidence="5" type="ORF">FXN61_46955</name>
</gene>
<protein>
    <submittedName>
        <fullName evidence="5">Helix-turn-helix transcriptional regulator</fullName>
    </submittedName>
</protein>
<evidence type="ECO:0000313" key="6">
    <source>
        <dbReference type="Proteomes" id="UP001515943"/>
    </source>
</evidence>
<evidence type="ECO:0000313" key="5">
    <source>
        <dbReference type="EMBL" id="NKE63846.1"/>
    </source>
</evidence>
<keyword evidence="2" id="KW-0238">DNA-binding</keyword>
<keyword evidence="6" id="KW-1185">Reference proteome</keyword>
<dbReference type="PANTHER" id="PTHR44688">
    <property type="entry name" value="DNA-BINDING TRANSCRIPTIONAL ACTIVATOR DEVR_DOSR"/>
    <property type="match status" value="1"/>
</dbReference>
<evidence type="ECO:0000256" key="2">
    <source>
        <dbReference type="ARBA" id="ARBA00023125"/>
    </source>
</evidence>
<name>A0ABX1FXR0_9PSEU</name>
<dbReference type="CDD" id="cd06170">
    <property type="entry name" value="LuxR_C_like"/>
    <property type="match status" value="1"/>
</dbReference>
<dbReference type="PANTHER" id="PTHR44688:SF16">
    <property type="entry name" value="DNA-BINDING TRANSCRIPTIONAL ACTIVATOR DEVR_DOSR"/>
    <property type="match status" value="1"/>
</dbReference>
<keyword evidence="3" id="KW-0804">Transcription</keyword>
<dbReference type="Proteomes" id="UP001515943">
    <property type="component" value="Unassembled WGS sequence"/>
</dbReference>
<comment type="caution">
    <text evidence="5">The sequence shown here is derived from an EMBL/GenBank/DDBJ whole genome shotgun (WGS) entry which is preliminary data.</text>
</comment>
<keyword evidence="1" id="KW-0805">Transcription regulation</keyword>
<dbReference type="InterPro" id="IPR016032">
    <property type="entry name" value="Sig_transdc_resp-reg_C-effctor"/>
</dbReference>
<feature type="non-terminal residue" evidence="5">
    <location>
        <position position="1"/>
    </location>
</feature>
<dbReference type="InterPro" id="IPR000792">
    <property type="entry name" value="Tscrpt_reg_LuxR_C"/>
</dbReference>
<dbReference type="RefSeq" id="WP_167980411.1">
    <property type="nucleotide sequence ID" value="NZ_VSRL01000439.1"/>
</dbReference>
<dbReference type="InterPro" id="IPR036388">
    <property type="entry name" value="WH-like_DNA-bd_sf"/>
</dbReference>
<dbReference type="PRINTS" id="PR00038">
    <property type="entry name" value="HTHLUXR"/>
</dbReference>
<dbReference type="PROSITE" id="PS50043">
    <property type="entry name" value="HTH_LUXR_2"/>
    <property type="match status" value="1"/>
</dbReference>
<sequence length="91" mass="9640">LRAGSRPLADSARTMLLGVGGRMRVPSTVDGLSVLTASERKVVELAAAGVTNRAIADHLFVTLRTVEVHLTRAYRKLGISSRAELADVLAS</sequence>
<feature type="domain" description="HTH luxR-type" evidence="4">
    <location>
        <begin position="28"/>
        <end position="91"/>
    </location>
</feature>
<accession>A0ABX1FXR0</accession>
<dbReference type="SUPFAM" id="SSF46894">
    <property type="entry name" value="C-terminal effector domain of the bipartite response regulators"/>
    <property type="match status" value="1"/>
</dbReference>